<reference evidence="1" key="1">
    <citation type="submission" date="2022-06" db="EMBL/GenBank/DDBJ databases">
        <authorList>
            <person name="Legras J.-L."/>
            <person name="Devillers H."/>
            <person name="Grondin C."/>
        </authorList>
    </citation>
    <scope>NUCLEOTIDE SEQUENCE</scope>
    <source>
        <strain evidence="1">CLIB 1444</strain>
    </source>
</reference>
<gene>
    <name evidence="1" type="ORF">CLIB1444_14S02190</name>
</gene>
<protein>
    <submittedName>
        <fullName evidence="1">Telomerase reverse transcriptase</fullName>
    </submittedName>
</protein>
<comment type="caution">
    <text evidence="1">The sequence shown here is derived from an EMBL/GenBank/DDBJ whole genome shotgun (WGS) entry which is preliminary data.</text>
</comment>
<accession>A0ACA9YE45</accession>
<dbReference type="Proteomes" id="UP001152531">
    <property type="component" value="Unassembled WGS sequence"/>
</dbReference>
<evidence type="ECO:0000313" key="2">
    <source>
        <dbReference type="Proteomes" id="UP001152531"/>
    </source>
</evidence>
<sequence>MILTLKENSHTYCDVYHLVDTTIVVPQGGDVSRHIKKIPFKHTYPEFIDSIIGYILGEKIPNCLVDGYVDNSLSAGWTNSNFNPTTSFKSTILKLPVWGSLYSIIGKDLFLQLVLSTKVYYKTTNGIYYQLCGREMVATYNNDPPSNYTVISVDLPHDELVREIIDDKKQDHTSGKYESLRHLCSVVQLNYGYLHHDKIYSNVITHPGPLKDLTPVELHQVIKFGLTIHGKLLPRSVMGKNHKVITKIVVNYLKLGEKSIDSTFLRGFCFKSAYYTTTRTKMKQDHSRSHKESMVKFFQWYLRMVIRSIVHVYWKTVKVNVNGKDRLEYYHIKHWKSSSFEWLKKYSDQYLYPVDQEFTNTTNIQNNFVGSIRLVPKTKGFRMICIPMKTRPLSVMDEKEETIRYILHIKKFIRPLQYLINTKDRELVRDKTHHPRSFSNSDIAQHVHDFKQVSKHQPLHFLKFDMKRCYDNINHQKLLESIDNLFARDPEDEVYYLRQIREGPMYSDRKPLSKFFLLDTTSIETINPEFWDFEVAYRSNPKTFNDRAVTYSFTKEMVKKAMVDYISNSGIFLKSDLILYKRKVGIFQGFPLSATLCNIFYNQLVDKFLSFTFDRSAPSTLLRLADDFLFISTSKELCEEMYGVVNGDDFKSHGAFINEEKTQWYTSGSMIKFCGLDIDSSDLSIKTKTIYNPRYLALEKCHTPKELYTFMLWWYKNQLKAHVVSTEYDTFINQVSNLEKIWKMLTTVMISIMNQFTSQGLLVPVEAHSEFLLHICEITLQKWNQYNDQTWSNQILTILKRYLRIQGNIDDKALRACSVLDLV</sequence>
<keyword evidence="2" id="KW-1185">Reference proteome</keyword>
<proteinExistence type="predicted"/>
<evidence type="ECO:0000313" key="1">
    <source>
        <dbReference type="EMBL" id="CAH6723354.1"/>
    </source>
</evidence>
<keyword evidence="1" id="KW-0808">Transferase</keyword>
<dbReference type="EMBL" id="CALSDN010000014">
    <property type="protein sequence ID" value="CAH6723354.1"/>
    <property type="molecule type" value="Genomic_DNA"/>
</dbReference>
<keyword evidence="1" id="KW-0695">RNA-directed DNA polymerase</keyword>
<organism evidence="1 2">
    <name type="scientific">[Candida] jaroonii</name>
    <dbReference type="NCBI Taxonomy" id="467808"/>
    <lineage>
        <taxon>Eukaryota</taxon>
        <taxon>Fungi</taxon>
        <taxon>Dikarya</taxon>
        <taxon>Ascomycota</taxon>
        <taxon>Saccharomycotina</taxon>
        <taxon>Pichiomycetes</taxon>
        <taxon>Debaryomycetaceae</taxon>
        <taxon>Yamadazyma</taxon>
    </lineage>
</organism>
<keyword evidence="1" id="KW-0548">Nucleotidyltransferase</keyword>
<name>A0ACA9YE45_9ASCO</name>